<proteinExistence type="predicted"/>
<organism evidence="1 2">
    <name type="scientific">Pararge aegeria aegeria</name>
    <dbReference type="NCBI Taxonomy" id="348720"/>
    <lineage>
        <taxon>Eukaryota</taxon>
        <taxon>Metazoa</taxon>
        <taxon>Ecdysozoa</taxon>
        <taxon>Arthropoda</taxon>
        <taxon>Hexapoda</taxon>
        <taxon>Insecta</taxon>
        <taxon>Pterygota</taxon>
        <taxon>Neoptera</taxon>
        <taxon>Endopterygota</taxon>
        <taxon>Lepidoptera</taxon>
        <taxon>Glossata</taxon>
        <taxon>Ditrysia</taxon>
        <taxon>Papilionoidea</taxon>
        <taxon>Nymphalidae</taxon>
        <taxon>Satyrinae</taxon>
        <taxon>Satyrini</taxon>
        <taxon>Parargina</taxon>
        <taxon>Pararge</taxon>
    </lineage>
</organism>
<dbReference type="Gene3D" id="1.10.287.2610">
    <property type="match status" value="1"/>
</dbReference>
<gene>
    <name evidence="1" type="primary">jg1407</name>
    <name evidence="1" type="ORF">PAEG_LOCUS3925</name>
</gene>
<evidence type="ECO:0000313" key="2">
    <source>
        <dbReference type="Proteomes" id="UP000838756"/>
    </source>
</evidence>
<accession>A0A8S4QMT0</accession>
<keyword evidence="2" id="KW-1185">Reference proteome</keyword>
<reference evidence="1" key="1">
    <citation type="submission" date="2022-03" db="EMBL/GenBank/DDBJ databases">
        <authorList>
            <person name="Lindestad O."/>
        </authorList>
    </citation>
    <scope>NUCLEOTIDE SEQUENCE</scope>
</reference>
<evidence type="ECO:0000313" key="1">
    <source>
        <dbReference type="EMBL" id="CAH2215840.1"/>
    </source>
</evidence>
<dbReference type="Proteomes" id="UP000838756">
    <property type="component" value="Unassembled WGS sequence"/>
</dbReference>
<feature type="non-terminal residue" evidence="1">
    <location>
        <position position="1"/>
    </location>
</feature>
<comment type="caution">
    <text evidence="1">The sequence shown here is derived from an EMBL/GenBank/DDBJ whole genome shotgun (WGS) entry which is preliminary data.</text>
</comment>
<name>A0A8S4QMT0_9NEOP</name>
<dbReference type="AlphaFoldDB" id="A0A8S4QMT0"/>
<dbReference type="OrthoDB" id="6912641at2759"/>
<sequence length="74" mass="8365">YETGLEQLDFASGQVAVMQQNLIDLQPLLVETSDKTEKLMIKIEQDTVVVEKQKEVKSYNTLSTPPSNFKAHII</sequence>
<dbReference type="EMBL" id="CAKXAJ010013083">
    <property type="protein sequence ID" value="CAH2215840.1"/>
    <property type="molecule type" value="Genomic_DNA"/>
</dbReference>
<protein>
    <submittedName>
        <fullName evidence="1">Jg1407 protein</fullName>
    </submittedName>
</protein>